<evidence type="ECO:0000313" key="7">
    <source>
        <dbReference type="EMBL" id="CEJ82067.1"/>
    </source>
</evidence>
<evidence type="ECO:0000256" key="4">
    <source>
        <dbReference type="ARBA" id="ARBA00023136"/>
    </source>
</evidence>
<feature type="transmembrane region" description="Helical" evidence="6">
    <location>
        <begin position="129"/>
        <end position="151"/>
    </location>
</feature>
<evidence type="ECO:0000256" key="6">
    <source>
        <dbReference type="SAM" id="Phobius"/>
    </source>
</evidence>
<dbReference type="PANTHER" id="PTHR23507:SF1">
    <property type="entry name" value="FI18259P1-RELATED"/>
    <property type="match status" value="1"/>
</dbReference>
<dbReference type="Pfam" id="PF07690">
    <property type="entry name" value="MFS_1"/>
    <property type="match status" value="1"/>
</dbReference>
<evidence type="ECO:0000313" key="8">
    <source>
        <dbReference type="Proteomes" id="UP000039046"/>
    </source>
</evidence>
<dbReference type="Gene3D" id="1.20.1250.20">
    <property type="entry name" value="MFS general substrate transporter like domains"/>
    <property type="match status" value="2"/>
</dbReference>
<feature type="region of interest" description="Disordered" evidence="5">
    <location>
        <begin position="1"/>
        <end position="28"/>
    </location>
</feature>
<keyword evidence="8" id="KW-1185">Reference proteome</keyword>
<dbReference type="InterPro" id="IPR011701">
    <property type="entry name" value="MFS"/>
</dbReference>
<comment type="subcellular location">
    <subcellularLocation>
        <location evidence="1">Membrane</location>
        <topology evidence="1">Multi-pass membrane protein</topology>
    </subcellularLocation>
</comment>
<feature type="transmembrane region" description="Helical" evidence="6">
    <location>
        <begin position="157"/>
        <end position="183"/>
    </location>
</feature>
<dbReference type="GO" id="GO:0022857">
    <property type="term" value="F:transmembrane transporter activity"/>
    <property type="evidence" value="ECO:0007669"/>
    <property type="project" value="InterPro"/>
</dbReference>
<feature type="transmembrane region" description="Helical" evidence="6">
    <location>
        <begin position="394"/>
        <end position="412"/>
    </location>
</feature>
<feature type="transmembrane region" description="Helical" evidence="6">
    <location>
        <begin position="224"/>
        <end position="243"/>
    </location>
</feature>
<feature type="transmembrane region" description="Helical" evidence="6">
    <location>
        <begin position="195"/>
        <end position="218"/>
    </location>
</feature>
<feature type="transmembrane region" description="Helical" evidence="6">
    <location>
        <begin position="294"/>
        <end position="315"/>
    </location>
</feature>
<feature type="transmembrane region" description="Helical" evidence="6">
    <location>
        <begin position="335"/>
        <end position="356"/>
    </location>
</feature>
<gene>
    <name evidence="7" type="ORF">VHEMI02158</name>
</gene>
<evidence type="ECO:0000256" key="3">
    <source>
        <dbReference type="ARBA" id="ARBA00022989"/>
    </source>
</evidence>
<dbReference type="Proteomes" id="UP000039046">
    <property type="component" value="Unassembled WGS sequence"/>
</dbReference>
<dbReference type="HOGENOM" id="CLU_013756_2_1_1"/>
<organism evidence="7 8">
    <name type="scientific">[Torrubiella] hemipterigena</name>
    <dbReference type="NCBI Taxonomy" id="1531966"/>
    <lineage>
        <taxon>Eukaryota</taxon>
        <taxon>Fungi</taxon>
        <taxon>Dikarya</taxon>
        <taxon>Ascomycota</taxon>
        <taxon>Pezizomycotina</taxon>
        <taxon>Sordariomycetes</taxon>
        <taxon>Hypocreomycetidae</taxon>
        <taxon>Hypocreales</taxon>
        <taxon>Clavicipitaceae</taxon>
        <taxon>Clavicipitaceae incertae sedis</taxon>
        <taxon>'Torrubiella' clade</taxon>
    </lineage>
</organism>
<protein>
    <recommendedName>
        <fullName evidence="9">Major facilitator superfamily (MFS) profile domain-containing protein</fullName>
    </recommendedName>
</protein>
<feature type="transmembrane region" description="Helical" evidence="6">
    <location>
        <begin position="459"/>
        <end position="482"/>
    </location>
</feature>
<sequence>MAPHDTAGSEQEPLLNQPQIGPDITGPKLTGIPTRRKVRIIAVAIAIVALFNIGSAVFQIPLNSLVEEHICRRIYPERLYDPDFCKGDAAVSSMQTFVDGWSSTFGLLPAVIFSIPYGLLADKWGRHKILLLTTIGLFFYVLHSITVLSLLDYIDLRWIWAAGLWFAIGGGTPVLVASIYAAISDVVEPETRSQYFFLLGTFNLGGSIVGPILSVLAIQQGRWFAIYLGSGLIGSTILAALLMSETRDTLSHGLRPLVADEMECLADGSLSNKARALLHEAIGIARYQFIENKLLGLSLISLIFTTFGKMLPLILDKYAHYRFDLSWEAVSLVTSMRHFVALCVTAIVLPLADTFLRKTLRLPLIHKDMWMVRASIICMFFGALFIGIANTIQLYAASLVIFGLGCGYEFAMRGMLAHVAGDRVATVYTTMSLMETIGDLISGPLMAKNYQDGLRLGGVWIGLPFFVVAGLFAVAGLLVWCVRWDNVKRVEEDAPVDN</sequence>
<feature type="transmembrane region" description="Helical" evidence="6">
    <location>
        <begin position="424"/>
        <end position="447"/>
    </location>
</feature>
<dbReference type="PANTHER" id="PTHR23507">
    <property type="entry name" value="ZGC:174356"/>
    <property type="match status" value="1"/>
</dbReference>
<evidence type="ECO:0008006" key="9">
    <source>
        <dbReference type="Google" id="ProtNLM"/>
    </source>
</evidence>
<feature type="transmembrane region" description="Helical" evidence="6">
    <location>
        <begin position="368"/>
        <end position="388"/>
    </location>
</feature>
<dbReference type="GO" id="GO:0016020">
    <property type="term" value="C:membrane"/>
    <property type="evidence" value="ECO:0007669"/>
    <property type="project" value="UniProtKB-SubCell"/>
</dbReference>
<evidence type="ECO:0000256" key="1">
    <source>
        <dbReference type="ARBA" id="ARBA00004141"/>
    </source>
</evidence>
<keyword evidence="2 6" id="KW-0812">Transmembrane</keyword>
<dbReference type="OrthoDB" id="194139at2759"/>
<dbReference type="AlphaFoldDB" id="A0A0A1T719"/>
<dbReference type="EMBL" id="CDHN01000001">
    <property type="protein sequence ID" value="CEJ82067.1"/>
    <property type="molecule type" value="Genomic_DNA"/>
</dbReference>
<dbReference type="InterPro" id="IPR036259">
    <property type="entry name" value="MFS_trans_sf"/>
</dbReference>
<feature type="transmembrane region" description="Helical" evidence="6">
    <location>
        <begin position="38"/>
        <end position="58"/>
    </location>
</feature>
<proteinExistence type="predicted"/>
<dbReference type="SUPFAM" id="SSF103473">
    <property type="entry name" value="MFS general substrate transporter"/>
    <property type="match status" value="1"/>
</dbReference>
<name>A0A0A1T719_9HYPO</name>
<keyword evidence="4 6" id="KW-0472">Membrane</keyword>
<reference evidence="7 8" key="1">
    <citation type="journal article" date="2015" name="Genome Announc.">
        <title>Draft Genome Sequence and Gene Annotation of the Entomopathogenic Fungus Verticillium hemipterigenum.</title>
        <authorList>
            <person name="Horn F."/>
            <person name="Habel A."/>
            <person name="Scharf D.H."/>
            <person name="Dworschak J."/>
            <person name="Brakhage A.A."/>
            <person name="Guthke R."/>
            <person name="Hertweck C."/>
            <person name="Linde J."/>
        </authorList>
    </citation>
    <scope>NUCLEOTIDE SEQUENCE [LARGE SCALE GENOMIC DNA]</scope>
</reference>
<keyword evidence="3 6" id="KW-1133">Transmembrane helix</keyword>
<evidence type="ECO:0000256" key="5">
    <source>
        <dbReference type="SAM" id="MobiDB-lite"/>
    </source>
</evidence>
<feature type="transmembrane region" description="Helical" evidence="6">
    <location>
        <begin position="101"/>
        <end position="120"/>
    </location>
</feature>
<evidence type="ECO:0000256" key="2">
    <source>
        <dbReference type="ARBA" id="ARBA00022692"/>
    </source>
</evidence>
<accession>A0A0A1T719</accession>